<feature type="region of interest" description="Disordered" evidence="1">
    <location>
        <begin position="1"/>
        <end position="26"/>
    </location>
</feature>
<dbReference type="AlphaFoldDB" id="A0A7J7HLT6"/>
<reference evidence="3" key="1">
    <citation type="journal article" date="2020" name="Nat. Commun.">
        <title>Genome assembly of wild tea tree DASZ reveals pedigree and selection history of tea varieties.</title>
        <authorList>
            <person name="Zhang W."/>
            <person name="Zhang Y."/>
            <person name="Qiu H."/>
            <person name="Guo Y."/>
            <person name="Wan H."/>
            <person name="Zhang X."/>
            <person name="Scossa F."/>
            <person name="Alseekh S."/>
            <person name="Zhang Q."/>
            <person name="Wang P."/>
            <person name="Xu L."/>
            <person name="Schmidt M.H."/>
            <person name="Jia X."/>
            <person name="Li D."/>
            <person name="Zhu A."/>
            <person name="Guo F."/>
            <person name="Chen W."/>
            <person name="Ni D."/>
            <person name="Usadel B."/>
            <person name="Fernie A.R."/>
            <person name="Wen W."/>
        </authorList>
    </citation>
    <scope>NUCLEOTIDE SEQUENCE [LARGE SCALE GENOMIC DNA]</scope>
    <source>
        <strain evidence="3">cv. G240</strain>
    </source>
</reference>
<evidence type="ECO:0000256" key="1">
    <source>
        <dbReference type="SAM" id="MobiDB-lite"/>
    </source>
</evidence>
<dbReference type="EMBL" id="JACBKZ010000004">
    <property type="protein sequence ID" value="KAF5952954.1"/>
    <property type="molecule type" value="Genomic_DNA"/>
</dbReference>
<evidence type="ECO:0000313" key="2">
    <source>
        <dbReference type="EMBL" id="KAF5952954.1"/>
    </source>
</evidence>
<organism evidence="2 3">
    <name type="scientific">Camellia sinensis</name>
    <name type="common">Tea plant</name>
    <name type="synonym">Thea sinensis</name>
    <dbReference type="NCBI Taxonomy" id="4442"/>
    <lineage>
        <taxon>Eukaryota</taxon>
        <taxon>Viridiplantae</taxon>
        <taxon>Streptophyta</taxon>
        <taxon>Embryophyta</taxon>
        <taxon>Tracheophyta</taxon>
        <taxon>Spermatophyta</taxon>
        <taxon>Magnoliopsida</taxon>
        <taxon>eudicotyledons</taxon>
        <taxon>Gunneridae</taxon>
        <taxon>Pentapetalae</taxon>
        <taxon>asterids</taxon>
        <taxon>Ericales</taxon>
        <taxon>Theaceae</taxon>
        <taxon>Camellia</taxon>
    </lineage>
</organism>
<name>A0A7J7HLT6_CAMSI</name>
<reference evidence="2 3" key="2">
    <citation type="submission" date="2020-07" db="EMBL/GenBank/DDBJ databases">
        <title>Genome assembly of wild tea tree DASZ reveals pedigree and selection history of tea varieties.</title>
        <authorList>
            <person name="Zhang W."/>
        </authorList>
    </citation>
    <scope>NUCLEOTIDE SEQUENCE [LARGE SCALE GENOMIC DNA]</scope>
    <source>
        <strain evidence="3">cv. G240</strain>
        <tissue evidence="2">Leaf</tissue>
    </source>
</reference>
<protein>
    <submittedName>
        <fullName evidence="2">Uncharacterized protein</fullName>
    </submittedName>
</protein>
<gene>
    <name evidence="2" type="ORF">HYC85_010898</name>
</gene>
<comment type="caution">
    <text evidence="2">The sequence shown here is derived from an EMBL/GenBank/DDBJ whole genome shotgun (WGS) entry which is preliminary data.</text>
</comment>
<sequence length="74" mass="8909">MVAKRERNILGHDVRKQEMMKRDNKSNGKRAYRYDWLVVPIGRVNVGTVATERVSLYSERRWQRWHGVVVITRR</sequence>
<dbReference type="Proteomes" id="UP000593564">
    <property type="component" value="Unassembled WGS sequence"/>
</dbReference>
<evidence type="ECO:0000313" key="3">
    <source>
        <dbReference type="Proteomes" id="UP000593564"/>
    </source>
</evidence>
<proteinExistence type="predicted"/>
<accession>A0A7J7HLT6</accession>
<keyword evidence="3" id="KW-1185">Reference proteome</keyword>